<organism evidence="1 2">
    <name type="scientific">Streptodolium elevatio</name>
    <dbReference type="NCBI Taxonomy" id="3157996"/>
    <lineage>
        <taxon>Bacteria</taxon>
        <taxon>Bacillati</taxon>
        <taxon>Actinomycetota</taxon>
        <taxon>Actinomycetes</taxon>
        <taxon>Kitasatosporales</taxon>
        <taxon>Streptomycetaceae</taxon>
        <taxon>Streptodolium</taxon>
    </lineage>
</organism>
<dbReference type="EMBL" id="JBEZFP010000049">
    <property type="protein sequence ID" value="MEU8135739.1"/>
    <property type="molecule type" value="Genomic_DNA"/>
</dbReference>
<evidence type="ECO:0000313" key="2">
    <source>
        <dbReference type="Proteomes" id="UP001551482"/>
    </source>
</evidence>
<evidence type="ECO:0000313" key="1">
    <source>
        <dbReference type="EMBL" id="MEU8135739.1"/>
    </source>
</evidence>
<accession>A0ABV3DLH0</accession>
<reference evidence="1 2" key="1">
    <citation type="submission" date="2024-06" db="EMBL/GenBank/DDBJ databases">
        <title>The Natural Products Discovery Center: Release of the First 8490 Sequenced Strains for Exploring Actinobacteria Biosynthetic Diversity.</title>
        <authorList>
            <person name="Kalkreuter E."/>
            <person name="Kautsar S.A."/>
            <person name="Yang D."/>
            <person name="Bader C.D."/>
            <person name="Teijaro C.N."/>
            <person name="Fluegel L."/>
            <person name="Davis C.M."/>
            <person name="Simpson J.R."/>
            <person name="Lauterbach L."/>
            <person name="Steele A.D."/>
            <person name="Gui C."/>
            <person name="Meng S."/>
            <person name="Li G."/>
            <person name="Viehrig K."/>
            <person name="Ye F."/>
            <person name="Su P."/>
            <person name="Kiefer A.F."/>
            <person name="Nichols A."/>
            <person name="Cepeda A.J."/>
            <person name="Yan W."/>
            <person name="Fan B."/>
            <person name="Jiang Y."/>
            <person name="Adhikari A."/>
            <person name="Zheng C.-J."/>
            <person name="Schuster L."/>
            <person name="Cowan T.M."/>
            <person name="Smanski M.J."/>
            <person name="Chevrette M.G."/>
            <person name="De Carvalho L.P.S."/>
            <person name="Shen B."/>
        </authorList>
    </citation>
    <scope>NUCLEOTIDE SEQUENCE [LARGE SCALE GENOMIC DNA]</scope>
    <source>
        <strain evidence="1 2">NPDC048946</strain>
    </source>
</reference>
<dbReference type="Proteomes" id="UP001551482">
    <property type="component" value="Unassembled WGS sequence"/>
</dbReference>
<dbReference type="RefSeq" id="WP_358355715.1">
    <property type="nucleotide sequence ID" value="NZ_JBEZFP010000049.1"/>
</dbReference>
<protein>
    <submittedName>
        <fullName evidence="1">Uncharacterized protein</fullName>
    </submittedName>
</protein>
<name>A0ABV3DLH0_9ACTN</name>
<comment type="caution">
    <text evidence="1">The sequence shown here is derived from an EMBL/GenBank/DDBJ whole genome shotgun (WGS) entry which is preliminary data.</text>
</comment>
<sequence>MSDTIVYVLALDLSADEARVRRAEIEQWLTGEGLFVRNPSHVRPRDSGEFLAGPTAEGRITDEWLNGRYEADILCTRDAYTAYELFEPPPCPGCGSPLDLERFHELLHAWRQDAEPSATCGDCGAGALLGDWGWEFGAYVAELAVAFENWPELRDDFVAELGRRLGGRPRTIMCRY</sequence>
<proteinExistence type="predicted"/>
<gene>
    <name evidence="1" type="ORF">AB0C36_19740</name>
</gene>
<keyword evidence="2" id="KW-1185">Reference proteome</keyword>